<evidence type="ECO:0000313" key="1">
    <source>
        <dbReference type="EMBL" id="SIS64281.1"/>
    </source>
</evidence>
<reference evidence="2" key="1">
    <citation type="submission" date="2017-01" db="EMBL/GenBank/DDBJ databases">
        <authorList>
            <person name="Varghese N."/>
            <person name="Submissions S."/>
        </authorList>
    </citation>
    <scope>NUCLEOTIDE SEQUENCE [LARGE SCALE GENOMIC DNA]</scope>
    <source>
        <strain evidence="2">DSM 16176</strain>
    </source>
</reference>
<dbReference type="RefSeq" id="WP_234969512.1">
    <property type="nucleotide sequence ID" value="NZ_FTOO01000002.1"/>
</dbReference>
<dbReference type="STRING" id="252246.SAMN05421799_102141"/>
<name>A0A1N7KRV0_9BACL</name>
<protein>
    <submittedName>
        <fullName evidence="1">Uncharacterized protein</fullName>
    </submittedName>
</protein>
<organism evidence="1 2">
    <name type="scientific">Alicyclobacillus vulcanalis</name>
    <dbReference type="NCBI Taxonomy" id="252246"/>
    <lineage>
        <taxon>Bacteria</taxon>
        <taxon>Bacillati</taxon>
        <taxon>Bacillota</taxon>
        <taxon>Bacilli</taxon>
        <taxon>Bacillales</taxon>
        <taxon>Alicyclobacillaceae</taxon>
        <taxon>Alicyclobacillus</taxon>
    </lineage>
</organism>
<evidence type="ECO:0000313" key="2">
    <source>
        <dbReference type="Proteomes" id="UP000186156"/>
    </source>
</evidence>
<accession>A0A1N7KRV0</accession>
<sequence length="121" mass="13055">MYFWTQVEPPGFGLDAQAVRQLAYALLQGRHVYVRCGVPAFEDALFAAIRDALLAAYETSEITEEAYEAALARLYAADDLGAVPEGAWVVEVRAAEGGASCVMGLLSQANPDTRAERAAMR</sequence>
<keyword evidence="2" id="KW-1185">Reference proteome</keyword>
<dbReference type="Proteomes" id="UP000186156">
    <property type="component" value="Unassembled WGS sequence"/>
</dbReference>
<proteinExistence type="predicted"/>
<dbReference type="EMBL" id="FTOO01000002">
    <property type="protein sequence ID" value="SIS64281.1"/>
    <property type="molecule type" value="Genomic_DNA"/>
</dbReference>
<gene>
    <name evidence="1" type="ORF">SAMN05421799_102141</name>
</gene>
<dbReference type="AlphaFoldDB" id="A0A1N7KRV0"/>